<evidence type="ECO:0000256" key="5">
    <source>
        <dbReference type="ARBA" id="ARBA00023285"/>
    </source>
</evidence>
<dbReference type="InterPro" id="IPR002933">
    <property type="entry name" value="Peptidase_M20"/>
</dbReference>
<dbReference type="InterPro" id="IPR011650">
    <property type="entry name" value="Peptidase_M20_dimer"/>
</dbReference>
<gene>
    <name evidence="7" type="ORF">HPS56_09630</name>
</gene>
<evidence type="ECO:0000256" key="1">
    <source>
        <dbReference type="ARBA" id="ARBA00001947"/>
    </source>
</evidence>
<dbReference type="Proteomes" id="UP000714420">
    <property type="component" value="Unassembled WGS sequence"/>
</dbReference>
<evidence type="ECO:0000256" key="4">
    <source>
        <dbReference type="ARBA" id="ARBA00022833"/>
    </source>
</evidence>
<proteinExistence type="predicted"/>
<dbReference type="EMBL" id="JABKKF010000009">
    <property type="protein sequence ID" value="NPD92595.1"/>
    <property type="molecule type" value="Genomic_DNA"/>
</dbReference>
<dbReference type="SUPFAM" id="SSF55031">
    <property type="entry name" value="Bacterial exopeptidase dimerisation domain"/>
    <property type="match status" value="1"/>
</dbReference>
<dbReference type="InterPro" id="IPR036264">
    <property type="entry name" value="Bact_exopeptidase_dim_dom"/>
</dbReference>
<evidence type="ECO:0000313" key="7">
    <source>
        <dbReference type="EMBL" id="NPD92595.1"/>
    </source>
</evidence>
<evidence type="ECO:0000256" key="3">
    <source>
        <dbReference type="ARBA" id="ARBA00022801"/>
    </source>
</evidence>
<dbReference type="InterPro" id="IPR050072">
    <property type="entry name" value="Peptidase_M20A"/>
</dbReference>
<protein>
    <submittedName>
        <fullName evidence="7">M20 family metallo-hydrolase</fullName>
    </submittedName>
</protein>
<dbReference type="RefSeq" id="WP_172275922.1">
    <property type="nucleotide sequence ID" value="NZ_CASGMU010000013.1"/>
</dbReference>
<name>A0ABX2APB4_9BACT</name>
<keyword evidence="2" id="KW-0479">Metal-binding</keyword>
<accession>A0ABX2APB4</accession>
<comment type="cofactor">
    <cofactor evidence="1">
        <name>Zn(2+)</name>
        <dbReference type="ChEBI" id="CHEBI:29105"/>
    </cofactor>
</comment>
<dbReference type="Pfam" id="PF01546">
    <property type="entry name" value="Peptidase_M20"/>
    <property type="match status" value="1"/>
</dbReference>
<comment type="caution">
    <text evidence="7">The sequence shown here is derived from an EMBL/GenBank/DDBJ whole genome shotgun (WGS) entry which is preliminary data.</text>
</comment>
<dbReference type="CDD" id="cd05651">
    <property type="entry name" value="M20_ArgE_DapE-like"/>
    <property type="match status" value="1"/>
</dbReference>
<dbReference type="Gene3D" id="3.30.70.360">
    <property type="match status" value="1"/>
</dbReference>
<evidence type="ECO:0000256" key="2">
    <source>
        <dbReference type="ARBA" id="ARBA00022723"/>
    </source>
</evidence>
<feature type="domain" description="Peptidase M20 dimerisation" evidence="6">
    <location>
        <begin position="176"/>
        <end position="278"/>
    </location>
</feature>
<reference evidence="7 8" key="1">
    <citation type="submission" date="2020-05" db="EMBL/GenBank/DDBJ databases">
        <title>Distinct polysaccharide utilization as determinants for interspecies competition between intestinal Prevotella spp.</title>
        <authorList>
            <person name="Galvez E.J.C."/>
            <person name="Iljazovic A."/>
            <person name="Strowig T."/>
        </authorList>
    </citation>
    <scope>NUCLEOTIDE SEQUENCE [LARGE SCALE GENOMIC DNA]</scope>
    <source>
        <strain evidence="7 8">PMUR</strain>
    </source>
</reference>
<sequence length="362" mass="39854">MKYTSKNEEATELLKTLIAIPSTSRNEKNAADEMGNFIDKCGLDYHRTGNNIWITDPEYDPSQKTVLLNAHIDTVKPSSAWTHDPFCPSIEDGKLYGLGSNDCGGGLVALLQSFRIMTEQGKNRNGNGKPRKYNLVYLASCEEEISGQGGFSLVRPCLPHIDAAIVGEPTGMQPAIAEKGLMVIDGTAYGIAGHAARNEGENAIYKALADIIWLKDYQFEKTSALLGPTKMSVTIIGAGSQHNVVPDRCTFTIDVRTNELYTNEEVFEIIKKNITSEVKARSFRLNSSHIDISHPIVRQCIRMGMKPFGSPTLSDQALMPWVSLKLGPGESSRSHSADEYILLKEIEDAISTYVLLLDKLEI</sequence>
<evidence type="ECO:0000313" key="8">
    <source>
        <dbReference type="Proteomes" id="UP000714420"/>
    </source>
</evidence>
<dbReference type="PROSITE" id="PS00758">
    <property type="entry name" value="ARGE_DAPE_CPG2_1"/>
    <property type="match status" value="1"/>
</dbReference>
<keyword evidence="5" id="KW-0170">Cobalt</keyword>
<organism evidence="7 8">
    <name type="scientific">Xylanibacter muris</name>
    <dbReference type="NCBI Taxonomy" id="2736290"/>
    <lineage>
        <taxon>Bacteria</taxon>
        <taxon>Pseudomonadati</taxon>
        <taxon>Bacteroidota</taxon>
        <taxon>Bacteroidia</taxon>
        <taxon>Bacteroidales</taxon>
        <taxon>Prevotellaceae</taxon>
        <taxon>Xylanibacter</taxon>
    </lineage>
</organism>
<keyword evidence="8" id="KW-1185">Reference proteome</keyword>
<dbReference type="PANTHER" id="PTHR43808">
    <property type="entry name" value="ACETYLORNITHINE DEACETYLASE"/>
    <property type="match status" value="1"/>
</dbReference>
<keyword evidence="4" id="KW-0862">Zinc</keyword>
<dbReference type="InterPro" id="IPR001261">
    <property type="entry name" value="ArgE/DapE_CS"/>
</dbReference>
<dbReference type="PANTHER" id="PTHR43808:SF31">
    <property type="entry name" value="N-ACETYL-L-CITRULLINE DEACETYLASE"/>
    <property type="match status" value="1"/>
</dbReference>
<keyword evidence="3" id="KW-0378">Hydrolase</keyword>
<evidence type="ECO:0000259" key="6">
    <source>
        <dbReference type="Pfam" id="PF07687"/>
    </source>
</evidence>
<dbReference type="Gene3D" id="3.40.630.10">
    <property type="entry name" value="Zn peptidases"/>
    <property type="match status" value="1"/>
</dbReference>
<dbReference type="Pfam" id="PF07687">
    <property type="entry name" value="M20_dimer"/>
    <property type="match status" value="1"/>
</dbReference>
<dbReference type="SUPFAM" id="SSF53187">
    <property type="entry name" value="Zn-dependent exopeptidases"/>
    <property type="match status" value="1"/>
</dbReference>